<name>S6B5T7_SULDS</name>
<sequence length="486" mass="55212">MNSQLLFADYFGINQAVIDQYGALNICLEADLPLFIDPFLLFASDKPEYQSLHDQIVGHLINLKKHAVTNPGAGLNLFQFPEVRQNWLGVCKWGNNGKGLGPKFANNLIKAFNGFYSNFGDETVTSSSHIEKLTLVGSGIGRDFISDFTTNLMLEYLLNYSQDFARSHLDAKQRKVFSVRCAFDVDLMVWKPKCFELPYFYKGDREEDFILLTPIDILTKDDAFICHGDFTNNFRQITSALDNSSLRGAINLYFQKRLPTNPRKEDIERAIDATVQKYPEILDYYIRNKESNRNNAVALSSEKVNKLRAELLATLVEFCEHVVSNSNFYSIPPNSYQEALKRVRYLKQVIEDNDGYRIFYKNGKPIASEDTIQRIFRLTWFASPIDVNAEVNNGRGPADYKVSYGNRDSTIVEFKLGSSTSLKKNLLNQTEIYKKASKSISDIKVILCYTKAEIARVGRIMKSIQQEGAENVIVIDATQKISASKV</sequence>
<proteinExistence type="predicted"/>
<evidence type="ECO:0008006" key="3">
    <source>
        <dbReference type="Google" id="ProtNLM"/>
    </source>
</evidence>
<dbReference type="EMBL" id="AP013066">
    <property type="protein sequence ID" value="BAN35897.1"/>
    <property type="molecule type" value="Genomic_DNA"/>
</dbReference>
<keyword evidence="2" id="KW-1185">Reference proteome</keyword>
<dbReference type="HOGENOM" id="CLU_043660_0_0_4"/>
<accession>S6B5T7</accession>
<dbReference type="OrthoDB" id="6691177at2"/>
<evidence type="ECO:0000313" key="1">
    <source>
        <dbReference type="EMBL" id="BAN35897.1"/>
    </source>
</evidence>
<reference evidence="1 2" key="1">
    <citation type="journal article" date="2012" name="Appl. Environ. Microbiol.">
        <title>Draft genome sequence of a psychrotolerant sulfur-oxidizing bacterium, Sulfuricella denitrificans skB26, and proteomic insights into cold adaptation.</title>
        <authorList>
            <person name="Watanabe T."/>
            <person name="Kojima H."/>
            <person name="Fukui M."/>
        </authorList>
    </citation>
    <scope>NUCLEOTIDE SEQUENCE [LARGE SCALE GENOMIC DNA]</scope>
    <source>
        <strain evidence="2">skB26</strain>
    </source>
</reference>
<dbReference type="AlphaFoldDB" id="S6B5T7"/>
<gene>
    <name evidence="1" type="ORF">SCD_n02086</name>
</gene>
<organism evidence="1 2">
    <name type="scientific">Sulfuricella denitrificans (strain DSM 22764 / NBRC 105220 / skB26)</name>
    <dbReference type="NCBI Taxonomy" id="1163617"/>
    <lineage>
        <taxon>Bacteria</taxon>
        <taxon>Pseudomonadati</taxon>
        <taxon>Pseudomonadota</taxon>
        <taxon>Betaproteobacteria</taxon>
        <taxon>Nitrosomonadales</taxon>
        <taxon>Sulfuricellaceae</taxon>
        <taxon>Sulfuricella</taxon>
    </lineage>
</organism>
<dbReference type="STRING" id="1163617.SCD_n02086"/>
<protein>
    <recommendedName>
        <fullName evidence="3">Coiled-coil protein</fullName>
    </recommendedName>
</protein>
<dbReference type="KEGG" id="sdr:SCD_n02086"/>
<dbReference type="RefSeq" id="WP_009205093.1">
    <property type="nucleotide sequence ID" value="NC_022357.1"/>
</dbReference>
<evidence type="ECO:0000313" key="2">
    <source>
        <dbReference type="Proteomes" id="UP000015559"/>
    </source>
</evidence>
<dbReference type="Proteomes" id="UP000015559">
    <property type="component" value="Chromosome"/>
</dbReference>
<dbReference type="eggNOG" id="ENOG502ZABR">
    <property type="taxonomic scope" value="Bacteria"/>
</dbReference>